<accession>A0AAX3M7B4</accession>
<proteinExistence type="predicted"/>
<sequence length="201" mass="23587">MSRFYYIASSYELPLGERGGIFHTFPYSDWITSPEYLANQEKQRADGMVPLTDIVDFSTFADRDVMIYKTQEDAAGIFIQEIPRWAGVLQKHFHHPCIYMISPESGDFNIEADPDQYEDLDAYRASLKCCRELFKLMEEYRGDAEDFELYTCWSGEEDEPRNIKLDRIIDLNTYDVAQQGFEMLEKQYVLVKLPMLHRAIE</sequence>
<name>A0AAX3M7B4_9BACL</name>
<dbReference type="Proteomes" id="UP001220509">
    <property type="component" value="Chromosome"/>
</dbReference>
<organism evidence="1 2">
    <name type="scientific">Paenibacillus kyungheensis</name>
    <dbReference type="NCBI Taxonomy" id="1452732"/>
    <lineage>
        <taxon>Bacteria</taxon>
        <taxon>Bacillati</taxon>
        <taxon>Bacillota</taxon>
        <taxon>Bacilli</taxon>
        <taxon>Bacillales</taxon>
        <taxon>Paenibacillaceae</taxon>
        <taxon>Paenibacillus</taxon>
    </lineage>
</organism>
<dbReference type="AlphaFoldDB" id="A0AAX3M7B4"/>
<keyword evidence="2" id="KW-1185">Reference proteome</keyword>
<gene>
    <name evidence="1" type="ORF">PQ456_09750</name>
</gene>
<dbReference type="KEGG" id="pka:PQ456_09750"/>
<reference evidence="1 2" key="1">
    <citation type="submission" date="2023-02" db="EMBL/GenBank/DDBJ databases">
        <title>Genome sequence of Paenibacillus kyungheensis KACC 18744.</title>
        <authorList>
            <person name="Kim S."/>
            <person name="Heo J."/>
            <person name="Kwon S.-W."/>
        </authorList>
    </citation>
    <scope>NUCLEOTIDE SEQUENCE [LARGE SCALE GENOMIC DNA]</scope>
    <source>
        <strain evidence="1 2">KACC 18744</strain>
    </source>
</reference>
<protein>
    <submittedName>
        <fullName evidence="1">Uncharacterized protein</fullName>
    </submittedName>
</protein>
<dbReference type="EMBL" id="CP117416">
    <property type="protein sequence ID" value="WCT57772.1"/>
    <property type="molecule type" value="Genomic_DNA"/>
</dbReference>
<dbReference type="RefSeq" id="WP_273615936.1">
    <property type="nucleotide sequence ID" value="NZ_CP117416.1"/>
</dbReference>
<evidence type="ECO:0000313" key="2">
    <source>
        <dbReference type="Proteomes" id="UP001220509"/>
    </source>
</evidence>
<evidence type="ECO:0000313" key="1">
    <source>
        <dbReference type="EMBL" id="WCT57772.1"/>
    </source>
</evidence>